<dbReference type="NCBIfam" id="NF007495">
    <property type="entry name" value="PRK10089.1-4"/>
    <property type="match status" value="1"/>
</dbReference>
<dbReference type="PROSITE" id="PS50886">
    <property type="entry name" value="TRBD"/>
    <property type="match status" value="1"/>
</dbReference>
<dbReference type="OrthoDB" id="9794564at2"/>
<dbReference type="PANTHER" id="PTHR11586">
    <property type="entry name" value="TRNA-AMINOACYLATION COFACTOR ARC1 FAMILY MEMBER"/>
    <property type="match status" value="1"/>
</dbReference>
<dbReference type="Gene3D" id="2.40.50.140">
    <property type="entry name" value="Nucleic acid-binding proteins"/>
    <property type="match status" value="1"/>
</dbReference>
<dbReference type="NCBIfam" id="NF007494">
    <property type="entry name" value="PRK10089.1-3"/>
    <property type="match status" value="1"/>
</dbReference>
<dbReference type="PANTHER" id="PTHR11586:SF37">
    <property type="entry name" value="TRNA-BINDING DOMAIN-CONTAINING PROTEIN"/>
    <property type="match status" value="1"/>
</dbReference>
<evidence type="ECO:0000256" key="3">
    <source>
        <dbReference type="PROSITE-ProRule" id="PRU00209"/>
    </source>
</evidence>
<proteinExistence type="predicted"/>
<protein>
    <submittedName>
        <fullName evidence="5">tRNA-binding protein</fullName>
    </submittedName>
</protein>
<evidence type="ECO:0000313" key="6">
    <source>
        <dbReference type="Proteomes" id="UP000316614"/>
    </source>
</evidence>
<sequence length="111" mass="12251">MQTIQFSDFQKVDIRIGTIVSAEIFKEARRPAYKLQVDLGDLGIKKSSAQITENYKAEDIIGKQVVCICNFPPKQIANIMSEILVTGFHNEHGHVVLATVDLPVPNGAKLS</sequence>
<dbReference type="InterPro" id="IPR051270">
    <property type="entry name" value="Tyrosine-tRNA_ligase_regulator"/>
</dbReference>
<organism evidence="5 6">
    <name type="scientific">Echinicola soli</name>
    <dbReference type="NCBI Taxonomy" id="2591634"/>
    <lineage>
        <taxon>Bacteria</taxon>
        <taxon>Pseudomonadati</taxon>
        <taxon>Bacteroidota</taxon>
        <taxon>Cytophagia</taxon>
        <taxon>Cytophagales</taxon>
        <taxon>Cyclobacteriaceae</taxon>
        <taxon>Echinicola</taxon>
    </lineage>
</organism>
<dbReference type="InterPro" id="IPR002547">
    <property type="entry name" value="tRNA-bd_dom"/>
</dbReference>
<dbReference type="Pfam" id="PF01588">
    <property type="entry name" value="tRNA_bind"/>
    <property type="match status" value="1"/>
</dbReference>
<dbReference type="KEGG" id="echi:FKX85_07120"/>
<dbReference type="AlphaFoldDB" id="A0A514CG68"/>
<dbReference type="EMBL" id="CP041253">
    <property type="protein sequence ID" value="QDH78816.1"/>
    <property type="molecule type" value="Genomic_DNA"/>
</dbReference>
<dbReference type="CDD" id="cd02798">
    <property type="entry name" value="tRNA_bind_CsaA"/>
    <property type="match status" value="1"/>
</dbReference>
<accession>A0A514CG68</accession>
<dbReference type="FunFam" id="2.40.50.140:FF:000165">
    <property type="entry name" value="Chaperone CsaA"/>
    <property type="match status" value="1"/>
</dbReference>
<name>A0A514CG68_9BACT</name>
<dbReference type="GO" id="GO:0000049">
    <property type="term" value="F:tRNA binding"/>
    <property type="evidence" value="ECO:0007669"/>
    <property type="project" value="UniProtKB-UniRule"/>
</dbReference>
<dbReference type="InterPro" id="IPR008231">
    <property type="entry name" value="CsaA"/>
</dbReference>
<keyword evidence="1 3" id="KW-0820">tRNA-binding</keyword>
<reference evidence="5 6" key="1">
    <citation type="submission" date="2019-06" db="EMBL/GenBank/DDBJ databases">
        <title>Echinicola alkalisoli sp. nov. isolated from saline soil.</title>
        <authorList>
            <person name="Sun J.-Q."/>
            <person name="Xu L."/>
        </authorList>
    </citation>
    <scope>NUCLEOTIDE SEQUENCE [LARGE SCALE GENOMIC DNA]</scope>
    <source>
        <strain evidence="5 6">LN3S3</strain>
    </source>
</reference>
<evidence type="ECO:0000259" key="4">
    <source>
        <dbReference type="PROSITE" id="PS50886"/>
    </source>
</evidence>
<keyword evidence="2 3" id="KW-0694">RNA-binding</keyword>
<evidence type="ECO:0000313" key="5">
    <source>
        <dbReference type="EMBL" id="QDH78816.1"/>
    </source>
</evidence>
<gene>
    <name evidence="5" type="ORF">FKX85_07120</name>
</gene>
<dbReference type="RefSeq" id="WP_141614069.1">
    <property type="nucleotide sequence ID" value="NZ_CP041253.1"/>
</dbReference>
<dbReference type="InterPro" id="IPR012340">
    <property type="entry name" value="NA-bd_OB-fold"/>
</dbReference>
<dbReference type="NCBIfam" id="TIGR02222">
    <property type="entry name" value="chap_CsaA"/>
    <property type="match status" value="1"/>
</dbReference>
<dbReference type="SUPFAM" id="SSF50249">
    <property type="entry name" value="Nucleic acid-binding proteins"/>
    <property type="match status" value="1"/>
</dbReference>
<feature type="domain" description="TRNA-binding" evidence="4">
    <location>
        <begin position="8"/>
        <end position="111"/>
    </location>
</feature>
<evidence type="ECO:0000256" key="1">
    <source>
        <dbReference type="ARBA" id="ARBA00022555"/>
    </source>
</evidence>
<dbReference type="Proteomes" id="UP000316614">
    <property type="component" value="Chromosome"/>
</dbReference>
<keyword evidence="6" id="KW-1185">Reference proteome</keyword>
<evidence type="ECO:0000256" key="2">
    <source>
        <dbReference type="ARBA" id="ARBA00022884"/>
    </source>
</evidence>